<keyword evidence="3" id="KW-1185">Reference proteome</keyword>
<feature type="chain" id="PRO_5047402723" evidence="1">
    <location>
        <begin position="30"/>
        <end position="76"/>
    </location>
</feature>
<dbReference type="Proteomes" id="UP001266305">
    <property type="component" value="Unassembled WGS sequence"/>
</dbReference>
<organism evidence="2 3">
    <name type="scientific">Saguinus oedipus</name>
    <name type="common">Cotton-top tamarin</name>
    <name type="synonym">Oedipomidas oedipus</name>
    <dbReference type="NCBI Taxonomy" id="9490"/>
    <lineage>
        <taxon>Eukaryota</taxon>
        <taxon>Metazoa</taxon>
        <taxon>Chordata</taxon>
        <taxon>Craniata</taxon>
        <taxon>Vertebrata</taxon>
        <taxon>Euteleostomi</taxon>
        <taxon>Mammalia</taxon>
        <taxon>Eutheria</taxon>
        <taxon>Euarchontoglires</taxon>
        <taxon>Primates</taxon>
        <taxon>Haplorrhini</taxon>
        <taxon>Platyrrhini</taxon>
        <taxon>Cebidae</taxon>
        <taxon>Callitrichinae</taxon>
        <taxon>Saguinus</taxon>
    </lineage>
</organism>
<feature type="signal peptide" evidence="1">
    <location>
        <begin position="1"/>
        <end position="29"/>
    </location>
</feature>
<evidence type="ECO:0000313" key="3">
    <source>
        <dbReference type="Proteomes" id="UP001266305"/>
    </source>
</evidence>
<gene>
    <name evidence="2" type="ORF">P7K49_030680</name>
</gene>
<accession>A0ABQ9U2U7</accession>
<reference evidence="2 3" key="1">
    <citation type="submission" date="2023-05" db="EMBL/GenBank/DDBJ databases">
        <title>B98-5 Cell Line De Novo Hybrid Assembly: An Optical Mapping Approach.</title>
        <authorList>
            <person name="Kananen K."/>
            <person name="Auerbach J.A."/>
            <person name="Kautto E."/>
            <person name="Blachly J.S."/>
        </authorList>
    </citation>
    <scope>NUCLEOTIDE SEQUENCE [LARGE SCALE GENOMIC DNA]</scope>
    <source>
        <strain evidence="2">B95-8</strain>
        <tissue evidence="2">Cell line</tissue>
    </source>
</reference>
<feature type="non-terminal residue" evidence="2">
    <location>
        <position position="1"/>
    </location>
</feature>
<keyword evidence="1" id="KW-0732">Signal</keyword>
<dbReference type="EMBL" id="JASSZA010000016">
    <property type="protein sequence ID" value="KAK2091396.1"/>
    <property type="molecule type" value="Genomic_DNA"/>
</dbReference>
<comment type="caution">
    <text evidence="2">The sequence shown here is derived from an EMBL/GenBank/DDBJ whole genome shotgun (WGS) entry which is preliminary data.</text>
</comment>
<evidence type="ECO:0000256" key="1">
    <source>
        <dbReference type="SAM" id="SignalP"/>
    </source>
</evidence>
<sequence length="76" mass="7988">LTALGAAASSMELSIQFLLLAELVSEGDAGEELTPLDRIGVEEDHQASQKAQEGHLKDDDLAAFPVQVELAKAEVG</sequence>
<evidence type="ECO:0000313" key="2">
    <source>
        <dbReference type="EMBL" id="KAK2091396.1"/>
    </source>
</evidence>
<proteinExistence type="predicted"/>
<name>A0ABQ9U2U7_SAGOE</name>
<protein>
    <submittedName>
        <fullName evidence="2">Uncharacterized protein</fullName>
    </submittedName>
</protein>